<proteinExistence type="predicted"/>
<keyword evidence="2" id="KW-1185">Reference proteome</keyword>
<dbReference type="AlphaFoldDB" id="A0A8X6P789"/>
<comment type="caution">
    <text evidence="1">The sequence shown here is derived from an EMBL/GenBank/DDBJ whole genome shotgun (WGS) entry which is preliminary data.</text>
</comment>
<sequence>MRLLPLIRHSNHCSWYIFLIVLQIQNVQEIRIQTKSEESFLLRKEHLQCYRLSYKGAIKALDTNNKKPVYEPHNNASLAINTWVGILVDNLVVSYILTTRLDAHKYIICVTEILTEMPDNVPALVRRGMRSEHDGASSHYAMCVCNLLEIISKTI</sequence>
<dbReference type="EMBL" id="BMAW01112167">
    <property type="protein sequence ID" value="GFT51250.1"/>
    <property type="molecule type" value="Genomic_DNA"/>
</dbReference>
<accession>A0A8X6P789</accession>
<gene>
    <name evidence="1" type="ORF">NPIL_234941</name>
</gene>
<evidence type="ECO:0000313" key="1">
    <source>
        <dbReference type="EMBL" id="GFT51250.1"/>
    </source>
</evidence>
<organism evidence="1 2">
    <name type="scientific">Nephila pilipes</name>
    <name type="common">Giant wood spider</name>
    <name type="synonym">Nephila maculata</name>
    <dbReference type="NCBI Taxonomy" id="299642"/>
    <lineage>
        <taxon>Eukaryota</taxon>
        <taxon>Metazoa</taxon>
        <taxon>Ecdysozoa</taxon>
        <taxon>Arthropoda</taxon>
        <taxon>Chelicerata</taxon>
        <taxon>Arachnida</taxon>
        <taxon>Araneae</taxon>
        <taxon>Araneomorphae</taxon>
        <taxon>Entelegynae</taxon>
        <taxon>Araneoidea</taxon>
        <taxon>Nephilidae</taxon>
        <taxon>Nephila</taxon>
    </lineage>
</organism>
<evidence type="ECO:0000313" key="2">
    <source>
        <dbReference type="Proteomes" id="UP000887013"/>
    </source>
</evidence>
<name>A0A8X6P789_NEPPI</name>
<protein>
    <submittedName>
        <fullName evidence="1">Uncharacterized protein</fullName>
    </submittedName>
</protein>
<reference evidence="1" key="1">
    <citation type="submission" date="2020-08" db="EMBL/GenBank/DDBJ databases">
        <title>Multicomponent nature underlies the extraordinary mechanical properties of spider dragline silk.</title>
        <authorList>
            <person name="Kono N."/>
            <person name="Nakamura H."/>
            <person name="Mori M."/>
            <person name="Yoshida Y."/>
            <person name="Ohtoshi R."/>
            <person name="Malay A.D."/>
            <person name="Moran D.A.P."/>
            <person name="Tomita M."/>
            <person name="Numata K."/>
            <person name="Arakawa K."/>
        </authorList>
    </citation>
    <scope>NUCLEOTIDE SEQUENCE</scope>
</reference>
<dbReference type="Proteomes" id="UP000887013">
    <property type="component" value="Unassembled WGS sequence"/>
</dbReference>